<dbReference type="CDD" id="cd08545">
    <property type="entry name" value="YcnI_like"/>
    <property type="match status" value="1"/>
</dbReference>
<dbReference type="Proteomes" id="UP000334990">
    <property type="component" value="Unassembled WGS sequence"/>
</dbReference>
<name>A0A5M3W4Z1_9ACTN</name>
<dbReference type="OrthoDB" id="9810871at2"/>
<keyword evidence="2" id="KW-0812">Transmembrane</keyword>
<sequence>MSVSTVGRRTGTIAAAALALVVALAVPALAHVTIQPGTAEQGGFTKIAFRVPNERDDASTTKLEVTFPTDHPLPFVSVKPIPGWDAKLTEGKLPKPVVSDDGDEVTEAVLKITWTGGKIEPGQFQEFEVSVGPLPTDVDELAFPTEQTYSGGEVVKWADPPKADGSEGEHPAPTLKLVAPTGEGHGHGTETMSPSASAQPSATVTVTPVPVAAASSADGTARTLGWVGIVIGLVGAGVGIAGFRRSRSQ</sequence>
<feature type="compositionally biased region" description="Basic and acidic residues" evidence="1">
    <location>
        <begin position="160"/>
        <end position="170"/>
    </location>
</feature>
<accession>A0A5M3W4Z1</accession>
<evidence type="ECO:0000313" key="5">
    <source>
        <dbReference type="EMBL" id="GES03369.1"/>
    </source>
</evidence>
<organism evidence="5 6">
    <name type="scientific">Acrocarpospora corrugata</name>
    <dbReference type="NCBI Taxonomy" id="35763"/>
    <lineage>
        <taxon>Bacteria</taxon>
        <taxon>Bacillati</taxon>
        <taxon>Actinomycetota</taxon>
        <taxon>Actinomycetes</taxon>
        <taxon>Streptosporangiales</taxon>
        <taxon>Streptosporangiaceae</taxon>
        <taxon>Acrocarpospora</taxon>
    </lineage>
</organism>
<dbReference type="RefSeq" id="WP_155339544.1">
    <property type="nucleotide sequence ID" value="NZ_BAAABN010000068.1"/>
</dbReference>
<keyword evidence="2" id="KW-1133">Transmembrane helix</keyword>
<protein>
    <submittedName>
        <fullName evidence="5">Membrane protein</fullName>
    </submittedName>
</protein>
<keyword evidence="2" id="KW-0472">Membrane</keyword>
<dbReference type="EMBL" id="BLAD01000068">
    <property type="protein sequence ID" value="GES03369.1"/>
    <property type="molecule type" value="Genomic_DNA"/>
</dbReference>
<dbReference type="InterPro" id="IPR038507">
    <property type="entry name" value="YcnI-like_sf"/>
</dbReference>
<feature type="chain" id="PRO_5024419874" evidence="3">
    <location>
        <begin position="31"/>
        <end position="249"/>
    </location>
</feature>
<evidence type="ECO:0000256" key="3">
    <source>
        <dbReference type="SAM" id="SignalP"/>
    </source>
</evidence>
<dbReference type="InterPro" id="IPR012533">
    <property type="entry name" value="YcnI-copper_dom"/>
</dbReference>
<dbReference type="Gene3D" id="2.60.40.2230">
    <property type="entry name" value="Uncharacterised protein YcnI-like PF07987, DUF1775"/>
    <property type="match status" value="1"/>
</dbReference>
<dbReference type="Pfam" id="PF07987">
    <property type="entry name" value="DUF1775"/>
    <property type="match status" value="1"/>
</dbReference>
<feature type="signal peptide" evidence="3">
    <location>
        <begin position="1"/>
        <end position="30"/>
    </location>
</feature>
<dbReference type="AlphaFoldDB" id="A0A5M3W4Z1"/>
<keyword evidence="6" id="KW-1185">Reference proteome</keyword>
<keyword evidence="3" id="KW-0732">Signal</keyword>
<reference evidence="5 6" key="1">
    <citation type="submission" date="2019-10" db="EMBL/GenBank/DDBJ databases">
        <title>Whole genome shotgun sequence of Acrocarpospora corrugata NBRC 13972.</title>
        <authorList>
            <person name="Ichikawa N."/>
            <person name="Kimura A."/>
            <person name="Kitahashi Y."/>
            <person name="Komaki H."/>
            <person name="Oguchi A."/>
        </authorList>
    </citation>
    <scope>NUCLEOTIDE SEQUENCE [LARGE SCALE GENOMIC DNA]</scope>
    <source>
        <strain evidence="5 6">NBRC 13972</strain>
    </source>
</reference>
<evidence type="ECO:0000313" key="6">
    <source>
        <dbReference type="Proteomes" id="UP000334990"/>
    </source>
</evidence>
<evidence type="ECO:0000256" key="1">
    <source>
        <dbReference type="SAM" id="MobiDB-lite"/>
    </source>
</evidence>
<evidence type="ECO:0000256" key="2">
    <source>
        <dbReference type="SAM" id="Phobius"/>
    </source>
</evidence>
<feature type="domain" description="YncI copper-binding" evidence="4">
    <location>
        <begin position="31"/>
        <end position="177"/>
    </location>
</feature>
<evidence type="ECO:0000259" key="4">
    <source>
        <dbReference type="Pfam" id="PF07987"/>
    </source>
</evidence>
<feature type="region of interest" description="Disordered" evidence="1">
    <location>
        <begin position="160"/>
        <end position="203"/>
    </location>
</feature>
<proteinExistence type="predicted"/>
<gene>
    <name evidence="5" type="ORF">Acor_54350</name>
</gene>
<comment type="caution">
    <text evidence="5">The sequence shown here is derived from an EMBL/GenBank/DDBJ whole genome shotgun (WGS) entry which is preliminary data.</text>
</comment>
<feature type="transmembrane region" description="Helical" evidence="2">
    <location>
        <begin position="224"/>
        <end position="243"/>
    </location>
</feature>